<dbReference type="InterPro" id="IPR012347">
    <property type="entry name" value="Ferritin-like"/>
</dbReference>
<dbReference type="PANTHER" id="PTHR36933:SF1">
    <property type="entry name" value="SLL0788 PROTEIN"/>
    <property type="match status" value="1"/>
</dbReference>
<evidence type="ECO:0000313" key="2">
    <source>
        <dbReference type="EMBL" id="MFC4425182.1"/>
    </source>
</evidence>
<organism evidence="2 3">
    <name type="scientific">Deinococcus navajonensis</name>
    <dbReference type="NCBI Taxonomy" id="309884"/>
    <lineage>
        <taxon>Bacteria</taxon>
        <taxon>Thermotogati</taxon>
        <taxon>Deinococcota</taxon>
        <taxon>Deinococci</taxon>
        <taxon>Deinococcales</taxon>
        <taxon>Deinococcaceae</taxon>
        <taxon>Deinococcus</taxon>
    </lineage>
</organism>
<name>A0ABV8XKS3_9DEIO</name>
<reference evidence="3" key="1">
    <citation type="journal article" date="2019" name="Int. J. Syst. Evol. Microbiol.">
        <title>The Global Catalogue of Microorganisms (GCM) 10K type strain sequencing project: providing services to taxonomists for standard genome sequencing and annotation.</title>
        <authorList>
            <consortium name="The Broad Institute Genomics Platform"/>
            <consortium name="The Broad Institute Genome Sequencing Center for Infectious Disease"/>
            <person name="Wu L."/>
            <person name="Ma J."/>
        </authorList>
    </citation>
    <scope>NUCLEOTIDE SEQUENCE [LARGE SCALE GENOMIC DNA]</scope>
    <source>
        <strain evidence="3">CCUG 56029</strain>
    </source>
</reference>
<proteinExistence type="predicted"/>
<feature type="domain" description="DUF305" evidence="1">
    <location>
        <begin position="43"/>
        <end position="104"/>
    </location>
</feature>
<sequence>MNWTFPFFFCSCLAALSPPRPGTAAWRTGPPQARLLANLNSRAFLSMMIPHHQTALDMSRAALERSRTAQVKAWAGAIIRSQQAGISLMWRLLARSGGNDDGSAVKAAATPEGAFVQGMVPHHDNLSRWPASRFINPPAPTR</sequence>
<dbReference type="EMBL" id="JBHSEH010000004">
    <property type="protein sequence ID" value="MFC4425182.1"/>
    <property type="molecule type" value="Genomic_DNA"/>
</dbReference>
<dbReference type="RefSeq" id="WP_380036297.1">
    <property type="nucleotide sequence ID" value="NZ_JBHSEH010000004.1"/>
</dbReference>
<protein>
    <submittedName>
        <fullName evidence="2">DUF305 domain-containing protein</fullName>
    </submittedName>
</protein>
<dbReference type="Pfam" id="PF03713">
    <property type="entry name" value="DUF305"/>
    <property type="match status" value="1"/>
</dbReference>
<accession>A0ABV8XKS3</accession>
<comment type="caution">
    <text evidence="2">The sequence shown here is derived from an EMBL/GenBank/DDBJ whole genome shotgun (WGS) entry which is preliminary data.</text>
</comment>
<dbReference type="InterPro" id="IPR005183">
    <property type="entry name" value="DUF305_CopM-like"/>
</dbReference>
<evidence type="ECO:0000313" key="3">
    <source>
        <dbReference type="Proteomes" id="UP001595998"/>
    </source>
</evidence>
<dbReference type="Proteomes" id="UP001595998">
    <property type="component" value="Unassembled WGS sequence"/>
</dbReference>
<dbReference type="Gene3D" id="1.20.1260.10">
    <property type="match status" value="1"/>
</dbReference>
<gene>
    <name evidence="2" type="ORF">ACFOZ9_03085</name>
</gene>
<evidence type="ECO:0000259" key="1">
    <source>
        <dbReference type="Pfam" id="PF03713"/>
    </source>
</evidence>
<keyword evidence="3" id="KW-1185">Reference proteome</keyword>
<dbReference type="PANTHER" id="PTHR36933">
    <property type="entry name" value="SLL0788 PROTEIN"/>
    <property type="match status" value="1"/>
</dbReference>